<dbReference type="EMBL" id="JABFAI010000247">
    <property type="protein sequence ID" value="KAF4949084.1"/>
    <property type="molecule type" value="Genomic_DNA"/>
</dbReference>
<keyword evidence="8" id="KW-1185">Reference proteome</keyword>
<dbReference type="GO" id="GO:0022857">
    <property type="term" value="F:transmembrane transporter activity"/>
    <property type="evidence" value="ECO:0007669"/>
    <property type="project" value="InterPro"/>
</dbReference>
<feature type="transmembrane region" description="Helical" evidence="6">
    <location>
        <begin position="143"/>
        <end position="163"/>
    </location>
</feature>
<protein>
    <recommendedName>
        <fullName evidence="9">Amino acid transporter</fullName>
    </recommendedName>
</protein>
<feature type="transmembrane region" description="Helical" evidence="6">
    <location>
        <begin position="116"/>
        <end position="137"/>
    </location>
</feature>
<feature type="transmembrane region" description="Helical" evidence="6">
    <location>
        <begin position="480"/>
        <end position="501"/>
    </location>
</feature>
<dbReference type="Pfam" id="PF13520">
    <property type="entry name" value="AA_permease_2"/>
    <property type="match status" value="1"/>
</dbReference>
<keyword evidence="3 6" id="KW-0812">Transmembrane</keyword>
<feature type="transmembrane region" description="Helical" evidence="6">
    <location>
        <begin position="50"/>
        <end position="76"/>
    </location>
</feature>
<reference evidence="7" key="2">
    <citation type="submission" date="2020-05" db="EMBL/GenBank/DDBJ databases">
        <authorList>
            <person name="Kim H.-S."/>
            <person name="Proctor R.H."/>
            <person name="Brown D.W."/>
        </authorList>
    </citation>
    <scope>NUCLEOTIDE SEQUENCE</scope>
    <source>
        <strain evidence="7">NRRL 45417</strain>
    </source>
</reference>
<keyword evidence="4 6" id="KW-1133">Transmembrane helix</keyword>
<keyword evidence="5 6" id="KW-0472">Membrane</keyword>
<evidence type="ECO:0008006" key="9">
    <source>
        <dbReference type="Google" id="ProtNLM"/>
    </source>
</evidence>
<feature type="transmembrane region" description="Helical" evidence="6">
    <location>
        <begin position="281"/>
        <end position="302"/>
    </location>
</feature>
<feature type="transmembrane region" description="Helical" evidence="6">
    <location>
        <begin position="82"/>
        <end position="104"/>
    </location>
</feature>
<feature type="transmembrane region" description="Helical" evidence="6">
    <location>
        <begin position="451"/>
        <end position="474"/>
    </location>
</feature>
<dbReference type="PANTHER" id="PTHR45649:SF11">
    <property type="entry name" value="TRANSPORTER, PUTATIVE (EUROFUNG)-RELATED"/>
    <property type="match status" value="1"/>
</dbReference>
<sequence length="536" mass="58144">MEDTQTTSVSVASPQAKELVDGATQDLSPDELLLRAQGHHGELPRQFSSFAALSLAFVITNSWLGYCASFAVPLLAGGGPAVFWGVIVAAVACLIITAGLAELASAYPSSGGQYHFAFMVSSVKTRAIAAFITGWLSTLAWCLTTTSAALYCAEIALALASLFHPSYEPTQWQTYLIYLLLLVLAGLLVCFASSLLPSLEKFFFWCSLLAFVVMFVTMLAASGKKQSAEVVFVKYSNETGWDDGMSFIIAVGSCMYAFLGTDSVSHISEEVPRPGYHVPRVMCWTVLIGLGTTIPFFLALLFSAQDLNAIASSGLPIMEVFYQATGYRRDACTVLTVWVLFNFFGVTISCLATAGRLTWAFARDNGLPFSKIFANVNSKYSTPINATAICVVFCSLYGLIYIGSTTAFSSIISMAILALNISYATPQAILLFRGRDKVLPTRSFRLGRFGFFVNGFSCIWCALYTVIFCFPVSLPAEVGSMNYVSVVLAGIVLFIILFWVLSKKNSFTGPHITIEGLETIQEQINQLQQISSKGYA</sequence>
<dbReference type="GO" id="GO:0006865">
    <property type="term" value="P:amino acid transport"/>
    <property type="evidence" value="ECO:0007669"/>
    <property type="project" value="InterPro"/>
</dbReference>
<evidence type="ECO:0000256" key="1">
    <source>
        <dbReference type="ARBA" id="ARBA00004141"/>
    </source>
</evidence>
<evidence type="ECO:0000313" key="7">
    <source>
        <dbReference type="EMBL" id="KAF4949084.1"/>
    </source>
</evidence>
<evidence type="ECO:0000256" key="2">
    <source>
        <dbReference type="ARBA" id="ARBA00022448"/>
    </source>
</evidence>
<proteinExistence type="predicted"/>
<gene>
    <name evidence="7" type="ORF">FGADI_9158</name>
</gene>
<dbReference type="Proteomes" id="UP000604273">
    <property type="component" value="Unassembled WGS sequence"/>
</dbReference>
<feature type="transmembrane region" description="Helical" evidence="6">
    <location>
        <begin position="408"/>
        <end position="431"/>
    </location>
</feature>
<dbReference type="OrthoDB" id="2417308at2759"/>
<organism evidence="7 8">
    <name type="scientific">Fusarium gaditjirri</name>
    <dbReference type="NCBI Taxonomy" id="282569"/>
    <lineage>
        <taxon>Eukaryota</taxon>
        <taxon>Fungi</taxon>
        <taxon>Dikarya</taxon>
        <taxon>Ascomycota</taxon>
        <taxon>Pezizomycotina</taxon>
        <taxon>Sordariomycetes</taxon>
        <taxon>Hypocreomycetidae</taxon>
        <taxon>Hypocreales</taxon>
        <taxon>Nectriaceae</taxon>
        <taxon>Fusarium</taxon>
        <taxon>Fusarium nisikadoi species complex</taxon>
    </lineage>
</organism>
<evidence type="ECO:0000256" key="3">
    <source>
        <dbReference type="ARBA" id="ARBA00022692"/>
    </source>
</evidence>
<dbReference type="InterPro" id="IPR002293">
    <property type="entry name" value="AA/rel_permease1"/>
</dbReference>
<reference evidence="7" key="1">
    <citation type="journal article" date="2020" name="BMC Genomics">
        <title>Correction to: Identification and distribution of gene clusters required for synthesis of sphingolipid metabolism inhibitors in diverse species of the filamentous fungus Fusarium.</title>
        <authorList>
            <person name="Kim H.S."/>
            <person name="Lohmar J.M."/>
            <person name="Busman M."/>
            <person name="Brown D.W."/>
            <person name="Naumann T.A."/>
            <person name="Divon H.H."/>
            <person name="Lysoe E."/>
            <person name="Uhlig S."/>
            <person name="Proctor R.H."/>
        </authorList>
    </citation>
    <scope>NUCLEOTIDE SEQUENCE</scope>
    <source>
        <strain evidence="7">NRRL 45417</strain>
    </source>
</reference>
<comment type="caution">
    <text evidence="7">The sequence shown here is derived from an EMBL/GenBank/DDBJ whole genome shotgun (WGS) entry which is preliminary data.</text>
</comment>
<accession>A0A8H4WT88</accession>
<evidence type="ECO:0000256" key="6">
    <source>
        <dbReference type="SAM" id="Phobius"/>
    </source>
</evidence>
<dbReference type="AlphaFoldDB" id="A0A8H4WT88"/>
<feature type="transmembrane region" description="Helical" evidence="6">
    <location>
        <begin position="202"/>
        <end position="221"/>
    </location>
</feature>
<dbReference type="PROSITE" id="PS00218">
    <property type="entry name" value="AMINO_ACID_PERMEASE_1"/>
    <property type="match status" value="1"/>
</dbReference>
<dbReference type="PIRSF" id="PIRSF006060">
    <property type="entry name" value="AA_transporter"/>
    <property type="match status" value="1"/>
</dbReference>
<dbReference type="InterPro" id="IPR004840">
    <property type="entry name" value="Amino_acid_permease_CS"/>
</dbReference>
<evidence type="ECO:0000256" key="4">
    <source>
        <dbReference type="ARBA" id="ARBA00022989"/>
    </source>
</evidence>
<dbReference type="GO" id="GO:0016020">
    <property type="term" value="C:membrane"/>
    <property type="evidence" value="ECO:0007669"/>
    <property type="project" value="UniProtKB-SubCell"/>
</dbReference>
<comment type="subcellular location">
    <subcellularLocation>
        <location evidence="1">Membrane</location>
        <topology evidence="1">Multi-pass membrane protein</topology>
    </subcellularLocation>
</comment>
<name>A0A8H4WT88_9HYPO</name>
<feature type="transmembrane region" description="Helical" evidence="6">
    <location>
        <begin position="175"/>
        <end position="196"/>
    </location>
</feature>
<feature type="transmembrane region" description="Helical" evidence="6">
    <location>
        <begin position="383"/>
        <end position="402"/>
    </location>
</feature>
<evidence type="ECO:0000313" key="8">
    <source>
        <dbReference type="Proteomes" id="UP000604273"/>
    </source>
</evidence>
<keyword evidence="2" id="KW-0813">Transport</keyword>
<dbReference type="PANTHER" id="PTHR45649">
    <property type="entry name" value="AMINO-ACID PERMEASE BAT1"/>
    <property type="match status" value="1"/>
</dbReference>
<dbReference type="Gene3D" id="1.20.1740.10">
    <property type="entry name" value="Amino acid/polyamine transporter I"/>
    <property type="match status" value="1"/>
</dbReference>
<feature type="transmembrane region" description="Helical" evidence="6">
    <location>
        <begin position="337"/>
        <end position="362"/>
    </location>
</feature>
<evidence type="ECO:0000256" key="5">
    <source>
        <dbReference type="ARBA" id="ARBA00023136"/>
    </source>
</evidence>